<sequence length="279" mass="27483">MFSKTLIFGLLSLSFVLGAPAALDADLLLKNAQDAQAANTAFKSLKATDDCTTGQTACIGTSSAECVADKWTITRCARGTQCFALPSVRSQGTIISCTSERNAQSVINAAGAPGDAAEASGKNGPPAAASSEKAQSASRTAVRSSATAAASPASGDRNADPVTVTVTVTPSPTLTPVVSTDLPSQTLTLPPDEASRLVASLTADGTFSVVTIAGPNGVANAAAATSAAAGPPSALKAPATVIKLTAAALPTQSSATTAALTPASVSSTSDDTSADDYGY</sequence>
<accession>A0ABR3JQM1</accession>
<feature type="signal peptide" evidence="2">
    <location>
        <begin position="1"/>
        <end position="18"/>
    </location>
</feature>
<evidence type="ECO:0000313" key="4">
    <source>
        <dbReference type="Proteomes" id="UP001556367"/>
    </source>
</evidence>
<gene>
    <name evidence="3" type="ORF">HGRIS_000297</name>
</gene>
<organism evidence="3 4">
    <name type="scientific">Hohenbuehelia grisea</name>
    <dbReference type="NCBI Taxonomy" id="104357"/>
    <lineage>
        <taxon>Eukaryota</taxon>
        <taxon>Fungi</taxon>
        <taxon>Dikarya</taxon>
        <taxon>Basidiomycota</taxon>
        <taxon>Agaricomycotina</taxon>
        <taxon>Agaricomycetes</taxon>
        <taxon>Agaricomycetidae</taxon>
        <taxon>Agaricales</taxon>
        <taxon>Pleurotineae</taxon>
        <taxon>Pleurotaceae</taxon>
        <taxon>Hohenbuehelia</taxon>
    </lineage>
</organism>
<keyword evidence="2" id="KW-0732">Signal</keyword>
<evidence type="ECO:0008006" key="5">
    <source>
        <dbReference type="Google" id="ProtNLM"/>
    </source>
</evidence>
<proteinExistence type="predicted"/>
<protein>
    <recommendedName>
        <fullName evidence="5">Carbohydrate-binding module family 19 domain-containing protein</fullName>
    </recommendedName>
</protein>
<dbReference type="Proteomes" id="UP001556367">
    <property type="component" value="Unassembled WGS sequence"/>
</dbReference>
<evidence type="ECO:0000256" key="2">
    <source>
        <dbReference type="SAM" id="SignalP"/>
    </source>
</evidence>
<feature type="chain" id="PRO_5046263258" description="Carbohydrate-binding module family 19 domain-containing protein" evidence="2">
    <location>
        <begin position="19"/>
        <end position="279"/>
    </location>
</feature>
<dbReference type="EMBL" id="JASNQZ010000004">
    <property type="protein sequence ID" value="KAL0958129.1"/>
    <property type="molecule type" value="Genomic_DNA"/>
</dbReference>
<feature type="compositionally biased region" description="Low complexity" evidence="1">
    <location>
        <begin position="113"/>
        <end position="154"/>
    </location>
</feature>
<feature type="region of interest" description="Disordered" evidence="1">
    <location>
        <begin position="113"/>
        <end position="163"/>
    </location>
</feature>
<name>A0ABR3JQM1_9AGAR</name>
<evidence type="ECO:0000256" key="1">
    <source>
        <dbReference type="SAM" id="MobiDB-lite"/>
    </source>
</evidence>
<keyword evidence="4" id="KW-1185">Reference proteome</keyword>
<evidence type="ECO:0000313" key="3">
    <source>
        <dbReference type="EMBL" id="KAL0958129.1"/>
    </source>
</evidence>
<feature type="compositionally biased region" description="Low complexity" evidence="1">
    <location>
        <begin position="255"/>
        <end position="271"/>
    </location>
</feature>
<reference evidence="4" key="1">
    <citation type="submission" date="2024-06" db="EMBL/GenBank/DDBJ databases">
        <title>Multi-omics analyses provide insights into the biosynthesis of the anticancer antibiotic pleurotin in Hohenbuehelia grisea.</title>
        <authorList>
            <person name="Weaver J.A."/>
            <person name="Alberti F."/>
        </authorList>
    </citation>
    <scope>NUCLEOTIDE SEQUENCE [LARGE SCALE GENOMIC DNA]</scope>
    <source>
        <strain evidence="4">T-177</strain>
    </source>
</reference>
<feature type="region of interest" description="Disordered" evidence="1">
    <location>
        <begin position="255"/>
        <end position="279"/>
    </location>
</feature>
<comment type="caution">
    <text evidence="3">The sequence shown here is derived from an EMBL/GenBank/DDBJ whole genome shotgun (WGS) entry which is preliminary data.</text>
</comment>